<evidence type="ECO:0000256" key="1">
    <source>
        <dbReference type="ARBA" id="ARBA00008069"/>
    </source>
</evidence>
<dbReference type="Proteomes" id="UP001212152">
    <property type="component" value="Unassembled WGS sequence"/>
</dbReference>
<dbReference type="AlphaFoldDB" id="A0AAD5TKI0"/>
<dbReference type="PROSITE" id="PS00571">
    <property type="entry name" value="AMIDASES"/>
    <property type="match status" value="1"/>
</dbReference>
<gene>
    <name evidence="10" type="primary">HER2</name>
    <name evidence="10" type="ORF">HDU87_006576</name>
</gene>
<keyword evidence="7" id="KW-0496">Mitochondrion</keyword>
<evidence type="ECO:0000256" key="4">
    <source>
        <dbReference type="ARBA" id="ARBA00022840"/>
    </source>
</evidence>
<comment type="subunit">
    <text evidence="7">Subunit of the heterotrimeric GatCAB amidotransferase (AdT) complex, composed of A, B and C subunits.</text>
</comment>
<dbReference type="PANTHER" id="PTHR11895">
    <property type="entry name" value="TRANSAMIDASE"/>
    <property type="match status" value="1"/>
</dbReference>
<sequence>MATPTARYVSRCLASIKEHNAAINAMTHLAPASQLVASADEAGERWKQGRQRSALDGFPIAIKANICTTDLPTTCGSKMLERFTSPFDATVVSLLRKSGALIVGKTNMDEFGMGSANLHSVHGPTYNPLSAGSANDRSTAVVAGGSSGGSAAAVASGMCFAALGSDTGGSVRTPAAYTGVIGFKPSYGRLSRFGLVAYASSLDTIGILARDVDAVRTVYEILAQPDQNDPTSLAHSTSKPSHGRRFSSGNLTGLRVGVPQEYHVENLHPAVLAAWSAAAARLSELGATVVPISLPSTRHALPAYYVIAPAEASSNLAKYDGIRYGHRSSDPPEKGAPLYSATRTEAFGAEVVRRIMLGTFVLQASSYTSYYQQAQKLRRLVQRDFDRVFRLLNPLHPTPTLHDSVASGADEATRVDILLTPSATSPAPRAADLAAKTRAAPVAECLADVMTVPASLAGLPALALPFGEPAQGGLPVGVQLLGQFGDDETVLEVADLLIQRHTAAGANSF</sequence>
<dbReference type="GO" id="GO:0032543">
    <property type="term" value="P:mitochondrial translation"/>
    <property type="evidence" value="ECO:0007669"/>
    <property type="project" value="UniProtKB-UniRule"/>
</dbReference>
<comment type="caution">
    <text evidence="10">The sequence shown here is derived from an EMBL/GenBank/DDBJ whole genome shotgun (WGS) entry which is preliminary data.</text>
</comment>
<feature type="active site" description="Charge relay system" evidence="7">
    <location>
        <position position="146"/>
    </location>
</feature>
<organism evidence="10 11">
    <name type="scientific">Geranomyces variabilis</name>
    <dbReference type="NCBI Taxonomy" id="109894"/>
    <lineage>
        <taxon>Eukaryota</taxon>
        <taxon>Fungi</taxon>
        <taxon>Fungi incertae sedis</taxon>
        <taxon>Chytridiomycota</taxon>
        <taxon>Chytridiomycota incertae sedis</taxon>
        <taxon>Chytridiomycetes</taxon>
        <taxon>Spizellomycetales</taxon>
        <taxon>Powellomycetaceae</taxon>
        <taxon>Geranomyces</taxon>
    </lineage>
</organism>
<dbReference type="SUPFAM" id="SSF75304">
    <property type="entry name" value="Amidase signature (AS) enzymes"/>
    <property type="match status" value="1"/>
</dbReference>
<accession>A0AAD5TKI0</accession>
<dbReference type="GO" id="GO:0050567">
    <property type="term" value="F:glutaminyl-tRNA synthase (glutamine-hydrolyzing) activity"/>
    <property type="evidence" value="ECO:0007669"/>
    <property type="project" value="UniProtKB-UniRule"/>
</dbReference>
<dbReference type="InterPro" id="IPR000120">
    <property type="entry name" value="Amidase"/>
</dbReference>
<feature type="active site" description="Charge relay system" evidence="7">
    <location>
        <position position="63"/>
    </location>
</feature>
<dbReference type="InterPro" id="IPR004412">
    <property type="entry name" value="GatA"/>
</dbReference>
<dbReference type="HAMAP" id="MF_00120">
    <property type="entry name" value="GatA"/>
    <property type="match status" value="1"/>
</dbReference>
<evidence type="ECO:0000256" key="3">
    <source>
        <dbReference type="ARBA" id="ARBA00022741"/>
    </source>
</evidence>
<keyword evidence="3 7" id="KW-0547">Nucleotide-binding</keyword>
<dbReference type="Gene3D" id="3.90.1300.10">
    <property type="entry name" value="Amidase signature (AS) domain"/>
    <property type="match status" value="1"/>
</dbReference>
<dbReference type="EC" id="6.3.5.7" evidence="7"/>
<comment type="subcellular location">
    <subcellularLocation>
        <location evidence="7">Mitochondrion</location>
    </subcellularLocation>
</comment>
<evidence type="ECO:0000313" key="10">
    <source>
        <dbReference type="EMBL" id="KAJ3174910.1"/>
    </source>
</evidence>
<evidence type="ECO:0000256" key="7">
    <source>
        <dbReference type="HAMAP-Rule" id="MF_03150"/>
    </source>
</evidence>
<dbReference type="InterPro" id="IPR023631">
    <property type="entry name" value="Amidase_dom"/>
</dbReference>
<keyword evidence="2 7" id="KW-0436">Ligase</keyword>
<comment type="similarity">
    <text evidence="1 7">Belongs to the amidase family. GatA subfamily.</text>
</comment>
<feature type="active site" description="Acyl-ester intermediate" evidence="7">
    <location>
        <position position="170"/>
    </location>
</feature>
<feature type="compositionally biased region" description="Polar residues" evidence="8">
    <location>
        <begin position="227"/>
        <end position="240"/>
    </location>
</feature>
<evidence type="ECO:0000256" key="8">
    <source>
        <dbReference type="SAM" id="MobiDB-lite"/>
    </source>
</evidence>
<evidence type="ECO:0000256" key="5">
    <source>
        <dbReference type="ARBA" id="ARBA00022917"/>
    </source>
</evidence>
<feature type="region of interest" description="Disordered" evidence="8">
    <location>
        <begin position="227"/>
        <end position="246"/>
    </location>
</feature>
<dbReference type="InterPro" id="IPR020556">
    <property type="entry name" value="Amidase_CS"/>
</dbReference>
<evidence type="ECO:0000313" key="11">
    <source>
        <dbReference type="Proteomes" id="UP001212152"/>
    </source>
</evidence>
<keyword evidence="11" id="KW-1185">Reference proteome</keyword>
<keyword evidence="4 7" id="KW-0067">ATP-binding</keyword>
<dbReference type="NCBIfam" id="TIGR00132">
    <property type="entry name" value="gatA"/>
    <property type="match status" value="1"/>
</dbReference>
<dbReference type="InterPro" id="IPR036928">
    <property type="entry name" value="AS_sf"/>
</dbReference>
<proteinExistence type="inferred from homology"/>
<dbReference type="GO" id="GO:0030956">
    <property type="term" value="C:glutamyl-tRNA(Gln) amidotransferase complex"/>
    <property type="evidence" value="ECO:0007669"/>
    <property type="project" value="UniProtKB-UniRule"/>
</dbReference>
<feature type="domain" description="Amidase" evidence="9">
    <location>
        <begin position="9"/>
        <end position="491"/>
    </location>
</feature>
<evidence type="ECO:0000256" key="2">
    <source>
        <dbReference type="ARBA" id="ARBA00022598"/>
    </source>
</evidence>
<dbReference type="EMBL" id="JADGJQ010000058">
    <property type="protein sequence ID" value="KAJ3174910.1"/>
    <property type="molecule type" value="Genomic_DNA"/>
</dbReference>
<comment type="function">
    <text evidence="7">Allows the formation of correctly charged Gln-tRNA(Gln) through the transamidation of misacylated Glu-tRNA(Gln) in the mitochondria. The reaction takes place in the presence of glutamine and ATP through an activated gamma-phospho-Glu-tRNA(Gln).</text>
</comment>
<dbReference type="GO" id="GO:0005739">
    <property type="term" value="C:mitochondrion"/>
    <property type="evidence" value="ECO:0007669"/>
    <property type="project" value="UniProtKB-SubCell"/>
</dbReference>
<keyword evidence="5 7" id="KW-0648">Protein biosynthesis</keyword>
<protein>
    <recommendedName>
        <fullName evidence="7">Glutamyl-tRNA(Gln) amidotransferase subunit A, mitochondrial</fullName>
        <shortName evidence="7">Glu-AdT subunit A</shortName>
        <ecNumber evidence="7">6.3.5.7</ecNumber>
    </recommendedName>
</protein>
<dbReference type="GO" id="GO:0005524">
    <property type="term" value="F:ATP binding"/>
    <property type="evidence" value="ECO:0007669"/>
    <property type="project" value="UniProtKB-KW"/>
</dbReference>
<dbReference type="GO" id="GO:0070681">
    <property type="term" value="P:glutaminyl-tRNAGln biosynthesis via transamidation"/>
    <property type="evidence" value="ECO:0007669"/>
    <property type="project" value="UniProtKB-UniRule"/>
</dbReference>
<evidence type="ECO:0000256" key="6">
    <source>
        <dbReference type="ARBA" id="ARBA00047407"/>
    </source>
</evidence>
<evidence type="ECO:0000259" key="9">
    <source>
        <dbReference type="Pfam" id="PF01425"/>
    </source>
</evidence>
<comment type="catalytic activity">
    <reaction evidence="6 7">
        <text>L-glutamyl-tRNA(Gln) + L-glutamine + ATP + H2O = L-glutaminyl-tRNA(Gln) + L-glutamate + ADP + phosphate + H(+)</text>
        <dbReference type="Rhea" id="RHEA:17521"/>
        <dbReference type="Rhea" id="RHEA-COMP:9681"/>
        <dbReference type="Rhea" id="RHEA-COMP:9684"/>
        <dbReference type="ChEBI" id="CHEBI:15377"/>
        <dbReference type="ChEBI" id="CHEBI:15378"/>
        <dbReference type="ChEBI" id="CHEBI:29985"/>
        <dbReference type="ChEBI" id="CHEBI:30616"/>
        <dbReference type="ChEBI" id="CHEBI:43474"/>
        <dbReference type="ChEBI" id="CHEBI:58359"/>
        <dbReference type="ChEBI" id="CHEBI:78520"/>
        <dbReference type="ChEBI" id="CHEBI:78521"/>
        <dbReference type="ChEBI" id="CHEBI:456216"/>
        <dbReference type="EC" id="6.3.5.7"/>
    </reaction>
</comment>
<name>A0AAD5TKI0_9FUNG</name>
<dbReference type="Pfam" id="PF01425">
    <property type="entry name" value="Amidase"/>
    <property type="match status" value="1"/>
</dbReference>
<dbReference type="PANTHER" id="PTHR11895:SF7">
    <property type="entry name" value="GLUTAMYL-TRNA(GLN) AMIDOTRANSFERASE SUBUNIT A, MITOCHONDRIAL"/>
    <property type="match status" value="1"/>
</dbReference>
<reference evidence="10" key="1">
    <citation type="submission" date="2020-05" db="EMBL/GenBank/DDBJ databases">
        <title>Phylogenomic resolution of chytrid fungi.</title>
        <authorList>
            <person name="Stajich J.E."/>
            <person name="Amses K."/>
            <person name="Simmons R."/>
            <person name="Seto K."/>
            <person name="Myers J."/>
            <person name="Bonds A."/>
            <person name="Quandt C.A."/>
            <person name="Barry K."/>
            <person name="Liu P."/>
            <person name="Grigoriev I."/>
            <person name="Longcore J.E."/>
            <person name="James T.Y."/>
        </authorList>
    </citation>
    <scope>NUCLEOTIDE SEQUENCE</scope>
    <source>
        <strain evidence="10">JEL0379</strain>
    </source>
</reference>